<sequence length="319" mass="35545">MHTILGAGGPIANELTRHLTTDSVPVRLVSRSKLSPQMPTVHWKGADLLDHKAVVEVTRGSEVIYLTAGLKYDARIWAEQWPVIMDNVIAAARTHGSRLLFFDNVYMYGLLDQPVTEESAYRPVSKKGEVRARIADTLMKAVRAGEVNATIARAPDFYGAASKNSFLDSMVIDRIAAGQNPMWIGDKNKVHNFIFVPDAGRAMYLLGQHPEHDNQIWHLPTPAPITGQRMLDLVGEVFNRKPWTVPIKKGALRLLGLFDPVVADSVEMYYQYDRDYRFDSSKFQAAFGMQPITYRAGLEQLRDHSAAIDPTGKALSIVG</sequence>
<comment type="caution">
    <text evidence="2">The sequence shown here is derived from an EMBL/GenBank/DDBJ whole genome shotgun (WGS) entry which is preliminary data.</text>
</comment>
<dbReference type="OrthoDB" id="112777at2"/>
<dbReference type="PANTHER" id="PTHR43245">
    <property type="entry name" value="BIFUNCTIONAL POLYMYXIN RESISTANCE PROTEIN ARNA"/>
    <property type="match status" value="1"/>
</dbReference>
<dbReference type="InterPro" id="IPR001509">
    <property type="entry name" value="Epimerase_deHydtase"/>
</dbReference>
<gene>
    <name evidence="2" type="ORF">CLV84_0402</name>
</gene>
<dbReference type="PANTHER" id="PTHR43245:SF13">
    <property type="entry name" value="UDP-D-APIOSE_UDP-D-XYLOSE SYNTHASE 2"/>
    <property type="match status" value="1"/>
</dbReference>
<protein>
    <submittedName>
        <fullName evidence="2">Nucleoside-diphosphate-sugar epimerase</fullName>
    </submittedName>
</protein>
<name>A0A2S6I7I0_9BACT</name>
<keyword evidence="3" id="KW-1185">Reference proteome</keyword>
<dbReference type="Pfam" id="PF01370">
    <property type="entry name" value="Epimerase"/>
    <property type="match status" value="1"/>
</dbReference>
<dbReference type="RefSeq" id="WP_104418061.1">
    <property type="nucleotide sequence ID" value="NZ_PTJC01000005.1"/>
</dbReference>
<dbReference type="InterPro" id="IPR036291">
    <property type="entry name" value="NAD(P)-bd_dom_sf"/>
</dbReference>
<organism evidence="2 3">
    <name type="scientific">Neolewinella xylanilytica</name>
    <dbReference type="NCBI Taxonomy" id="1514080"/>
    <lineage>
        <taxon>Bacteria</taxon>
        <taxon>Pseudomonadati</taxon>
        <taxon>Bacteroidota</taxon>
        <taxon>Saprospiria</taxon>
        <taxon>Saprospirales</taxon>
        <taxon>Lewinellaceae</taxon>
        <taxon>Neolewinella</taxon>
    </lineage>
</organism>
<accession>A0A2S6I7I0</accession>
<proteinExistence type="predicted"/>
<dbReference type="EMBL" id="PTJC01000005">
    <property type="protein sequence ID" value="PPK87461.1"/>
    <property type="molecule type" value="Genomic_DNA"/>
</dbReference>
<dbReference type="SUPFAM" id="SSF51735">
    <property type="entry name" value="NAD(P)-binding Rossmann-fold domains"/>
    <property type="match status" value="1"/>
</dbReference>
<evidence type="ECO:0000259" key="1">
    <source>
        <dbReference type="Pfam" id="PF01370"/>
    </source>
</evidence>
<feature type="domain" description="NAD-dependent epimerase/dehydratase" evidence="1">
    <location>
        <begin position="4"/>
        <end position="213"/>
    </location>
</feature>
<dbReference type="InterPro" id="IPR050177">
    <property type="entry name" value="Lipid_A_modif_metabolic_enz"/>
</dbReference>
<dbReference type="AlphaFoldDB" id="A0A2S6I7I0"/>
<dbReference type="Proteomes" id="UP000237662">
    <property type="component" value="Unassembled WGS sequence"/>
</dbReference>
<reference evidence="2 3" key="1">
    <citation type="submission" date="2018-02" db="EMBL/GenBank/DDBJ databases">
        <title>Genomic Encyclopedia of Archaeal and Bacterial Type Strains, Phase II (KMG-II): from individual species to whole genera.</title>
        <authorList>
            <person name="Goeker M."/>
        </authorList>
    </citation>
    <scope>NUCLEOTIDE SEQUENCE [LARGE SCALE GENOMIC DNA]</scope>
    <source>
        <strain evidence="2 3">DSM 29526</strain>
    </source>
</reference>
<dbReference type="Gene3D" id="3.40.50.720">
    <property type="entry name" value="NAD(P)-binding Rossmann-like Domain"/>
    <property type="match status" value="1"/>
</dbReference>
<evidence type="ECO:0000313" key="2">
    <source>
        <dbReference type="EMBL" id="PPK87461.1"/>
    </source>
</evidence>
<evidence type="ECO:0000313" key="3">
    <source>
        <dbReference type="Proteomes" id="UP000237662"/>
    </source>
</evidence>